<protein>
    <recommendedName>
        <fullName evidence="4">Photosynthetic complex assembly protein 2</fullName>
    </recommendedName>
</protein>
<gene>
    <name evidence="2" type="ORF">A8O14_08455</name>
</gene>
<dbReference type="NCBIfam" id="TIGR03055">
    <property type="entry name" value="photo_alph_chp2"/>
    <property type="match status" value="1"/>
</dbReference>
<feature type="transmembrane region" description="Helical" evidence="1">
    <location>
        <begin position="6"/>
        <end position="23"/>
    </location>
</feature>
<evidence type="ECO:0008006" key="4">
    <source>
        <dbReference type="Google" id="ProtNLM"/>
    </source>
</evidence>
<dbReference type="Pfam" id="PF12291">
    <property type="entry name" value="DUF3623"/>
    <property type="match status" value="1"/>
</dbReference>
<feature type="transmembrane region" description="Helical" evidence="1">
    <location>
        <begin position="35"/>
        <end position="55"/>
    </location>
</feature>
<feature type="transmembrane region" description="Helical" evidence="1">
    <location>
        <begin position="217"/>
        <end position="236"/>
    </location>
</feature>
<name>A0A191UGL3_9BURK</name>
<dbReference type="EMBL" id="CP015922">
    <property type="protein sequence ID" value="ANJ00103.1"/>
    <property type="molecule type" value="Genomic_DNA"/>
</dbReference>
<dbReference type="RefSeq" id="WP_068949109.1">
    <property type="nucleotide sequence ID" value="NZ_CP015922.1"/>
</dbReference>
<dbReference type="Proteomes" id="UP000078463">
    <property type="component" value="Chromosome"/>
</dbReference>
<dbReference type="InterPro" id="IPR017496">
    <property type="entry name" value="Photo_alph_chp2"/>
</dbReference>
<keyword evidence="1" id="KW-0812">Transmembrane</keyword>
<evidence type="ECO:0000256" key="1">
    <source>
        <dbReference type="SAM" id="Phobius"/>
    </source>
</evidence>
<proteinExistence type="predicted"/>
<dbReference type="STRING" id="1743168.A8O14_08455"/>
<keyword evidence="1" id="KW-1133">Transmembrane helix</keyword>
<feature type="transmembrane region" description="Helical" evidence="1">
    <location>
        <begin position="185"/>
        <end position="205"/>
    </location>
</feature>
<dbReference type="AlphaFoldDB" id="A0A191UGL3"/>
<keyword evidence="3" id="KW-1185">Reference proteome</keyword>
<reference evidence="3" key="1">
    <citation type="submission" date="2016-05" db="EMBL/GenBank/DDBJ databases">
        <title>Polynucleobacter sp. QLW-P1FAT50C-4 genome.</title>
        <authorList>
            <person name="Hahn M.W."/>
        </authorList>
    </citation>
    <scope>NUCLEOTIDE SEQUENCE [LARGE SCALE GENOMIC DNA]</scope>
    <source>
        <strain evidence="3">QLW-P1FAT50C-4</strain>
    </source>
</reference>
<evidence type="ECO:0000313" key="2">
    <source>
        <dbReference type="EMBL" id="ANJ00103.1"/>
    </source>
</evidence>
<dbReference type="KEGG" id="pwu:A8O14_08455"/>
<dbReference type="OrthoDB" id="152369at2"/>
<organism evidence="2 3">
    <name type="scientific">Polynucleobacter wuianus</name>
    <dbReference type="NCBI Taxonomy" id="1743168"/>
    <lineage>
        <taxon>Bacteria</taxon>
        <taxon>Pseudomonadati</taxon>
        <taxon>Pseudomonadota</taxon>
        <taxon>Betaproteobacteria</taxon>
        <taxon>Burkholderiales</taxon>
        <taxon>Burkholderiaceae</taxon>
        <taxon>Polynucleobacter</taxon>
    </lineage>
</organism>
<accession>A0A191UGL3</accession>
<evidence type="ECO:0000313" key="3">
    <source>
        <dbReference type="Proteomes" id="UP000078463"/>
    </source>
</evidence>
<keyword evidence="1" id="KW-0472">Membrane</keyword>
<feature type="transmembrane region" description="Helical" evidence="1">
    <location>
        <begin position="61"/>
        <end position="86"/>
    </location>
</feature>
<sequence length="252" mass="29133">MYFWISPLIFTIFIWWFSTGLILKINSLPRRFYKAIFVISIVTLIFAFWGLQISSREATIAGAYCSFTCAIIIWGWQELAFLLGYITGSRRSDCPKDSGGLQRAWYAFQTINYHELTLLGLGLALFLINLDSANQTGFWTYVILWGMRQSTKVNIFLGVLNFNEAFLPQHLKYLITYFRRRAMNLLMPFSILVSLLILIPIWSHAASESSLFETTSSALLGILLGLGLLEHLFLILPFPNEWLWKWGYKNNR</sequence>